<keyword evidence="2 4" id="KW-0418">Kinase</keyword>
<dbReference type="InterPro" id="IPR036890">
    <property type="entry name" value="HATPase_C_sf"/>
</dbReference>
<feature type="non-terminal residue" evidence="4">
    <location>
        <position position="1"/>
    </location>
</feature>
<evidence type="ECO:0000256" key="1">
    <source>
        <dbReference type="ARBA" id="ARBA00022679"/>
    </source>
</evidence>
<sequence length="74" mass="7497">VARHASAKTCHIGIEARDGELRLVVADDGVGGDALEGNGLTGMRERIAALGGMVRRTGSAGTTVTIAVPLRVAT</sequence>
<dbReference type="Proteomes" id="UP001515943">
    <property type="component" value="Unassembled WGS sequence"/>
</dbReference>
<accession>A0ABX1FYH2</accession>
<proteinExistence type="predicted"/>
<keyword evidence="1" id="KW-0808">Transferase</keyword>
<organism evidence="4 5">
    <name type="scientific">Lentzea indica</name>
    <dbReference type="NCBI Taxonomy" id="2604800"/>
    <lineage>
        <taxon>Bacteria</taxon>
        <taxon>Bacillati</taxon>
        <taxon>Actinomycetota</taxon>
        <taxon>Actinomycetes</taxon>
        <taxon>Pseudonocardiales</taxon>
        <taxon>Pseudonocardiaceae</taxon>
        <taxon>Lentzea</taxon>
    </lineage>
</organism>
<dbReference type="EMBL" id="VSRL01000536">
    <property type="protein sequence ID" value="NKE64094.1"/>
    <property type="molecule type" value="Genomic_DNA"/>
</dbReference>
<protein>
    <submittedName>
        <fullName evidence="4">Sensor histidine kinase</fullName>
    </submittedName>
</protein>
<name>A0ABX1FYH2_9PSEU</name>
<dbReference type="SUPFAM" id="SSF55874">
    <property type="entry name" value="ATPase domain of HSP90 chaperone/DNA topoisomerase II/histidine kinase"/>
    <property type="match status" value="1"/>
</dbReference>
<gene>
    <name evidence="4" type="ORF">FXN61_48380</name>
</gene>
<comment type="caution">
    <text evidence="4">The sequence shown here is derived from an EMBL/GenBank/DDBJ whole genome shotgun (WGS) entry which is preliminary data.</text>
</comment>
<dbReference type="InterPro" id="IPR050482">
    <property type="entry name" value="Sensor_HK_TwoCompSys"/>
</dbReference>
<dbReference type="CDD" id="cd16917">
    <property type="entry name" value="HATPase_UhpB-NarQ-NarX-like"/>
    <property type="match status" value="1"/>
</dbReference>
<dbReference type="Gene3D" id="3.30.565.10">
    <property type="entry name" value="Histidine kinase-like ATPase, C-terminal domain"/>
    <property type="match status" value="1"/>
</dbReference>
<evidence type="ECO:0000313" key="4">
    <source>
        <dbReference type="EMBL" id="NKE64094.1"/>
    </source>
</evidence>
<evidence type="ECO:0000313" key="5">
    <source>
        <dbReference type="Proteomes" id="UP001515943"/>
    </source>
</evidence>
<evidence type="ECO:0000256" key="2">
    <source>
        <dbReference type="ARBA" id="ARBA00022777"/>
    </source>
</evidence>
<dbReference type="GO" id="GO:0016301">
    <property type="term" value="F:kinase activity"/>
    <property type="evidence" value="ECO:0007669"/>
    <property type="project" value="UniProtKB-KW"/>
</dbReference>
<dbReference type="PANTHER" id="PTHR24421">
    <property type="entry name" value="NITRATE/NITRITE SENSOR PROTEIN NARX-RELATED"/>
    <property type="match status" value="1"/>
</dbReference>
<reference evidence="4 5" key="1">
    <citation type="submission" date="2019-08" db="EMBL/GenBank/DDBJ databases">
        <title>Lentzea from Indian Himalayas.</title>
        <authorList>
            <person name="Mandal S."/>
            <person name="Mallick Gupta A."/>
            <person name="Maiti P.K."/>
            <person name="Sarkar J."/>
            <person name="Mandal S."/>
        </authorList>
    </citation>
    <scope>NUCLEOTIDE SEQUENCE [LARGE SCALE GENOMIC DNA]</scope>
    <source>
        <strain evidence="4 5">PSKA42</strain>
    </source>
</reference>
<keyword evidence="3" id="KW-0902">Two-component regulatory system</keyword>
<keyword evidence="5" id="KW-1185">Reference proteome</keyword>
<evidence type="ECO:0000256" key="3">
    <source>
        <dbReference type="ARBA" id="ARBA00023012"/>
    </source>
</evidence>